<protein>
    <recommendedName>
        <fullName evidence="3">F-box domain-containing protein</fullName>
    </recommendedName>
</protein>
<evidence type="ECO:0000313" key="2">
    <source>
        <dbReference type="Proteomes" id="UP001215598"/>
    </source>
</evidence>
<dbReference type="AlphaFoldDB" id="A0AAD7JIY7"/>
<name>A0AAD7JIY7_9AGAR</name>
<evidence type="ECO:0008006" key="3">
    <source>
        <dbReference type="Google" id="ProtNLM"/>
    </source>
</evidence>
<accession>A0AAD7JIY7</accession>
<keyword evidence="2" id="KW-1185">Reference proteome</keyword>
<dbReference type="InterPro" id="IPR032675">
    <property type="entry name" value="LRR_dom_sf"/>
</dbReference>
<organism evidence="1 2">
    <name type="scientific">Mycena metata</name>
    <dbReference type="NCBI Taxonomy" id="1033252"/>
    <lineage>
        <taxon>Eukaryota</taxon>
        <taxon>Fungi</taxon>
        <taxon>Dikarya</taxon>
        <taxon>Basidiomycota</taxon>
        <taxon>Agaricomycotina</taxon>
        <taxon>Agaricomycetes</taxon>
        <taxon>Agaricomycetidae</taxon>
        <taxon>Agaricales</taxon>
        <taxon>Marasmiineae</taxon>
        <taxon>Mycenaceae</taxon>
        <taxon>Mycena</taxon>
    </lineage>
</organism>
<dbReference type="Gene3D" id="3.80.10.10">
    <property type="entry name" value="Ribonuclease Inhibitor"/>
    <property type="match status" value="1"/>
</dbReference>
<dbReference type="Proteomes" id="UP001215598">
    <property type="component" value="Unassembled WGS sequence"/>
</dbReference>
<sequence>MSAVEAPVLLGRICSSWRAISLTTPRLWTRIHVVGPRPEIWGLHDLSVDAKAAQRVEVLKTWLGRSGALPLSISLVAITLDFMRALLPFAARWQHIQFPHVPNSLLEPFSRIAEADVPMLETITFDNGLPSRDEGWGGFMMFRGPRLSGFTASAEDFATGDLPLRWHQLTALQMRGSPRGVAMTSHNILQLLSRCPQLRVCRLAFDGSVHTSHFPVELKFLHSLHLVPGSVNAAVPFLLDRLSLPGLRNFALRKPNVWIVRDDGQHDPPHLFHYIGRWNKLESLEINTILFSVTSWLQTIRGLPSTIRQLVIHDSRIGPSIETALKILTPLPEIPAQCPALEELVILRSHSLPEAALLRFIAARMQGVSPPTLRRVKVALDREMEVDILPNLREFIAAGLRVSITYDPPFKLPHSSPWTGLEPED</sequence>
<proteinExistence type="predicted"/>
<gene>
    <name evidence="1" type="ORF">B0H16DRAFT_1524304</name>
</gene>
<comment type="caution">
    <text evidence="1">The sequence shown here is derived from an EMBL/GenBank/DDBJ whole genome shotgun (WGS) entry which is preliminary data.</text>
</comment>
<dbReference type="EMBL" id="JARKIB010000025">
    <property type="protein sequence ID" value="KAJ7765766.1"/>
    <property type="molecule type" value="Genomic_DNA"/>
</dbReference>
<reference evidence="1" key="1">
    <citation type="submission" date="2023-03" db="EMBL/GenBank/DDBJ databases">
        <title>Massive genome expansion in bonnet fungi (Mycena s.s.) driven by repeated elements and novel gene families across ecological guilds.</title>
        <authorList>
            <consortium name="Lawrence Berkeley National Laboratory"/>
            <person name="Harder C.B."/>
            <person name="Miyauchi S."/>
            <person name="Viragh M."/>
            <person name="Kuo A."/>
            <person name="Thoen E."/>
            <person name="Andreopoulos B."/>
            <person name="Lu D."/>
            <person name="Skrede I."/>
            <person name="Drula E."/>
            <person name="Henrissat B."/>
            <person name="Morin E."/>
            <person name="Kohler A."/>
            <person name="Barry K."/>
            <person name="LaButti K."/>
            <person name="Morin E."/>
            <person name="Salamov A."/>
            <person name="Lipzen A."/>
            <person name="Mereny Z."/>
            <person name="Hegedus B."/>
            <person name="Baldrian P."/>
            <person name="Stursova M."/>
            <person name="Weitz H."/>
            <person name="Taylor A."/>
            <person name="Grigoriev I.V."/>
            <person name="Nagy L.G."/>
            <person name="Martin F."/>
            <person name="Kauserud H."/>
        </authorList>
    </citation>
    <scope>NUCLEOTIDE SEQUENCE</scope>
    <source>
        <strain evidence="1">CBHHK182m</strain>
    </source>
</reference>
<evidence type="ECO:0000313" key="1">
    <source>
        <dbReference type="EMBL" id="KAJ7765766.1"/>
    </source>
</evidence>